<dbReference type="EMBL" id="PGFH01000002">
    <property type="protein sequence ID" value="PJJ78503.1"/>
    <property type="molecule type" value="Genomic_DNA"/>
</dbReference>
<proteinExistence type="predicted"/>
<dbReference type="OrthoDB" id="3266581at2"/>
<evidence type="ECO:0000313" key="2">
    <source>
        <dbReference type="Proteomes" id="UP000231742"/>
    </source>
</evidence>
<comment type="caution">
    <text evidence="1">The sequence shown here is derived from an EMBL/GenBank/DDBJ whole genome shotgun (WGS) entry which is preliminary data.</text>
</comment>
<reference evidence="1 2" key="1">
    <citation type="submission" date="2017-11" db="EMBL/GenBank/DDBJ databases">
        <title>Genomic Encyclopedia of Archaeal and Bacterial Type Strains, Phase II (KMG-II): From Individual Species to Whole Genera.</title>
        <authorList>
            <person name="Goeker M."/>
        </authorList>
    </citation>
    <scope>NUCLEOTIDE SEQUENCE [LARGE SCALE GENOMIC DNA]</scope>
    <source>
        <strain evidence="1 2">DSM 16400</strain>
    </source>
</reference>
<organism evidence="1 2">
    <name type="scientific">Salinibacterium amurskyense</name>
    <dbReference type="NCBI Taxonomy" id="205941"/>
    <lineage>
        <taxon>Bacteria</taxon>
        <taxon>Bacillati</taxon>
        <taxon>Actinomycetota</taxon>
        <taxon>Actinomycetes</taxon>
        <taxon>Micrococcales</taxon>
        <taxon>Microbacteriaceae</taxon>
        <taxon>Salinibacterium</taxon>
    </lineage>
</organism>
<dbReference type="AlphaFoldDB" id="A0A2M9D361"/>
<gene>
    <name evidence="1" type="ORF">CLV85_2078</name>
</gene>
<dbReference type="RefSeq" id="WP_100389542.1">
    <property type="nucleotide sequence ID" value="NZ_BMZU01000002.1"/>
</dbReference>
<name>A0A2M9D361_9MICO</name>
<sequence length="184" mass="19293">MNSRTSFDSRCDVSVIDLPAAGVDHVFAADRAGSRALTIEVVVDGASAWTASFAAPEPGIRALTEVLGTPTPTALCVVERGTAFLGDALRPASFEAIKTRSPIVGARQLLDGALLLLVTPWEVIAIDAAGVRWSTERIAVEGLRLAEVNGEWITGIADPHDDQPHPFSIELATGRVLGGGDIGR</sequence>
<dbReference type="Proteomes" id="UP000231742">
    <property type="component" value="Unassembled WGS sequence"/>
</dbReference>
<evidence type="ECO:0000313" key="1">
    <source>
        <dbReference type="EMBL" id="PJJ78503.1"/>
    </source>
</evidence>
<protein>
    <submittedName>
        <fullName evidence="1">Uncharacterized protein</fullName>
    </submittedName>
</protein>
<accession>A0A2M9D361</accession>
<keyword evidence="2" id="KW-1185">Reference proteome</keyword>